<dbReference type="RefSeq" id="WP_308479355.1">
    <property type="nucleotide sequence ID" value="NZ_OY726397.1"/>
</dbReference>
<dbReference type="InterPro" id="IPR031614">
    <property type="entry name" value="Holin_9"/>
</dbReference>
<evidence type="ECO:0000313" key="2">
    <source>
        <dbReference type="EMBL" id="CAJ1508986.1"/>
    </source>
</evidence>
<dbReference type="Proteomes" id="UP001190465">
    <property type="component" value="Chromosome"/>
</dbReference>
<feature type="transmembrane region" description="Helical" evidence="1">
    <location>
        <begin position="40"/>
        <end position="61"/>
    </location>
</feature>
<name>A0ABM9M2B7_9MYCO</name>
<keyword evidence="1" id="KW-0472">Membrane</keyword>
<keyword evidence="1" id="KW-0812">Transmembrane</keyword>
<evidence type="ECO:0000256" key="1">
    <source>
        <dbReference type="SAM" id="Phobius"/>
    </source>
</evidence>
<reference evidence="2 3" key="1">
    <citation type="submission" date="2023-08" db="EMBL/GenBank/DDBJ databases">
        <authorList>
            <person name="Folkvardsen B D."/>
            <person name="Norman A."/>
        </authorList>
    </citation>
    <scope>NUCLEOTIDE SEQUENCE [LARGE SCALE GENOMIC DNA]</scope>
    <source>
        <strain evidence="2 3">Mu0053</strain>
    </source>
</reference>
<organism evidence="2 3">
    <name type="scientific">[Mycobacterium] burgundiense</name>
    <dbReference type="NCBI Taxonomy" id="3064286"/>
    <lineage>
        <taxon>Bacteria</taxon>
        <taxon>Bacillati</taxon>
        <taxon>Actinomycetota</taxon>
        <taxon>Actinomycetes</taxon>
        <taxon>Mycobacteriales</taxon>
        <taxon>Mycobacteriaceae</taxon>
        <taxon>Mycolicibacterium</taxon>
    </lineage>
</organism>
<protein>
    <submittedName>
        <fullName evidence="2">Holin</fullName>
    </submittedName>
</protein>
<dbReference type="EMBL" id="OY726397">
    <property type="protein sequence ID" value="CAJ1508986.1"/>
    <property type="molecule type" value="Genomic_DNA"/>
</dbReference>
<dbReference type="Pfam" id="PF16936">
    <property type="entry name" value="Holin_9"/>
    <property type="match status" value="1"/>
</dbReference>
<evidence type="ECO:0000313" key="3">
    <source>
        <dbReference type="Proteomes" id="UP001190465"/>
    </source>
</evidence>
<feature type="transmembrane region" description="Helical" evidence="1">
    <location>
        <begin position="68"/>
        <end position="89"/>
    </location>
</feature>
<sequence length="92" mass="9579">MIPLPRAWQLTGAMLIGAAVGVVLGIVAALQIQAPLRPDVVIALVLGVPTVLGLAMILTAAQRWVTTFGAFLLAIAPGWFAVLVLIQVVRNA</sequence>
<gene>
    <name evidence="2" type="ORF">MU0053_004033</name>
</gene>
<proteinExistence type="predicted"/>
<keyword evidence="1" id="KW-1133">Transmembrane helix</keyword>
<accession>A0ABM9M2B7</accession>
<feature type="transmembrane region" description="Helical" evidence="1">
    <location>
        <begin position="12"/>
        <end position="34"/>
    </location>
</feature>
<keyword evidence="3" id="KW-1185">Reference proteome</keyword>